<evidence type="ECO:0000313" key="2">
    <source>
        <dbReference type="Proteomes" id="UP000324800"/>
    </source>
</evidence>
<reference evidence="1 2" key="1">
    <citation type="submission" date="2019-03" db="EMBL/GenBank/DDBJ databases">
        <title>Single cell metagenomics reveals metabolic interactions within the superorganism composed of flagellate Streblomastix strix and complex community of Bacteroidetes bacteria on its surface.</title>
        <authorList>
            <person name="Treitli S.C."/>
            <person name="Kolisko M."/>
            <person name="Husnik F."/>
            <person name="Keeling P."/>
            <person name="Hampl V."/>
        </authorList>
    </citation>
    <scope>NUCLEOTIDE SEQUENCE [LARGE SCALE GENOMIC DNA]</scope>
    <source>
        <strain evidence="1">ST1C</strain>
    </source>
</reference>
<dbReference type="AlphaFoldDB" id="A0A5J4UZ06"/>
<dbReference type="Proteomes" id="UP000324800">
    <property type="component" value="Unassembled WGS sequence"/>
</dbReference>
<gene>
    <name evidence="1" type="ORF">EZS28_028835</name>
</gene>
<feature type="non-terminal residue" evidence="1">
    <location>
        <position position="31"/>
    </location>
</feature>
<comment type="caution">
    <text evidence="1">The sequence shown here is derived from an EMBL/GenBank/DDBJ whole genome shotgun (WGS) entry which is preliminary data.</text>
</comment>
<protein>
    <submittedName>
        <fullName evidence="1">Uncharacterized protein</fullName>
    </submittedName>
</protein>
<organism evidence="1 2">
    <name type="scientific">Streblomastix strix</name>
    <dbReference type="NCBI Taxonomy" id="222440"/>
    <lineage>
        <taxon>Eukaryota</taxon>
        <taxon>Metamonada</taxon>
        <taxon>Preaxostyla</taxon>
        <taxon>Oxymonadida</taxon>
        <taxon>Streblomastigidae</taxon>
        <taxon>Streblomastix</taxon>
    </lineage>
</organism>
<dbReference type="EMBL" id="SNRW01011091">
    <property type="protein sequence ID" value="KAA6375638.1"/>
    <property type="molecule type" value="Genomic_DNA"/>
</dbReference>
<name>A0A5J4UZ06_9EUKA</name>
<evidence type="ECO:0000313" key="1">
    <source>
        <dbReference type="EMBL" id="KAA6375638.1"/>
    </source>
</evidence>
<accession>A0A5J4UZ06</accession>
<proteinExistence type="predicted"/>
<sequence length="31" mass="3536">MKSNPRRAVIFVDGVEQKNSAVNIPEAVRFY</sequence>